<protein>
    <recommendedName>
        <fullName evidence="4">Fimbrillin family protein</fullName>
    </recommendedName>
</protein>
<dbReference type="Gene3D" id="2.60.40.2630">
    <property type="match status" value="1"/>
</dbReference>
<proteinExistence type="predicted"/>
<evidence type="ECO:0008006" key="4">
    <source>
        <dbReference type="Google" id="ProtNLM"/>
    </source>
</evidence>
<feature type="signal peptide" evidence="1">
    <location>
        <begin position="1"/>
        <end position="19"/>
    </location>
</feature>
<dbReference type="PROSITE" id="PS51257">
    <property type="entry name" value="PROKAR_LIPOPROTEIN"/>
    <property type="match status" value="1"/>
</dbReference>
<evidence type="ECO:0000313" key="3">
    <source>
        <dbReference type="Proteomes" id="UP000560658"/>
    </source>
</evidence>
<dbReference type="InterPro" id="IPR025049">
    <property type="entry name" value="Mfa-like_1"/>
</dbReference>
<sequence length="268" mass="29316">MKKQYRRIMGLLCVFAAMAASCSQELVEDALVQDGKEVVFNFGISQTRTLTEGKKTVFIDNDEIGIVGLKRGTEDVIHKNLNYQYAGGKWGAEYSITFPVDGSTLNFYAYYPFVANLESTTFDFTVAADQSVAGGYNQSDLLLAKNETANVEDTSITLTFVHKLALVEANVILPAGAEIESVSLRAKRTATVDLLNQTAVVKADADAEFVTMAKAENVFRAVVPAQSVESGKMFRVLTTDGGAYWYKTTVSEELVENKITTFTIDCSN</sequence>
<comment type="caution">
    <text evidence="2">The sequence shown here is derived from an EMBL/GenBank/DDBJ whole genome shotgun (WGS) entry which is preliminary data.</text>
</comment>
<reference evidence="2" key="1">
    <citation type="submission" date="2020-08" db="EMBL/GenBank/DDBJ databases">
        <title>Genomic Encyclopedia of Type Strains, Phase IV (KMG-IV): sequencing the most valuable type-strain genomes for metagenomic binning, comparative biology and taxonomic classification.</title>
        <authorList>
            <person name="Goeker M."/>
        </authorList>
    </citation>
    <scope>NUCLEOTIDE SEQUENCE [LARGE SCALE GENOMIC DNA]</scope>
    <source>
        <strain evidence="2">DSM 105720</strain>
    </source>
</reference>
<dbReference type="Proteomes" id="UP000560658">
    <property type="component" value="Unassembled WGS sequence"/>
</dbReference>
<dbReference type="Pfam" id="PF13149">
    <property type="entry name" value="Mfa_like_1"/>
    <property type="match status" value="1"/>
</dbReference>
<accession>A0A840CYJ8</accession>
<name>A0A840CYJ8_9BACE</name>
<dbReference type="Gene3D" id="2.60.40.2620">
    <property type="entry name" value="Fimbrillin-like"/>
    <property type="match status" value="1"/>
</dbReference>
<dbReference type="RefSeq" id="WP_158332193.1">
    <property type="nucleotide sequence ID" value="NZ_JACIER010000004.1"/>
</dbReference>
<keyword evidence="1" id="KW-0732">Signal</keyword>
<dbReference type="InterPro" id="IPR042278">
    <property type="entry name" value="Mfa-like_1_N"/>
</dbReference>
<dbReference type="CDD" id="cd13120">
    <property type="entry name" value="BF2867_like_N"/>
    <property type="match status" value="1"/>
</dbReference>
<dbReference type="EMBL" id="JACIER010000004">
    <property type="protein sequence ID" value="MBB4043649.1"/>
    <property type="molecule type" value="Genomic_DNA"/>
</dbReference>
<organism evidence="2 3">
    <name type="scientific">Bacteroides reticulotermitis</name>
    <dbReference type="NCBI Taxonomy" id="1133319"/>
    <lineage>
        <taxon>Bacteria</taxon>
        <taxon>Pseudomonadati</taxon>
        <taxon>Bacteroidota</taxon>
        <taxon>Bacteroidia</taxon>
        <taxon>Bacteroidales</taxon>
        <taxon>Bacteroidaceae</taxon>
        <taxon>Bacteroides</taxon>
    </lineage>
</organism>
<keyword evidence="3" id="KW-1185">Reference proteome</keyword>
<dbReference type="AlphaFoldDB" id="A0A840CYJ8"/>
<evidence type="ECO:0000256" key="1">
    <source>
        <dbReference type="SAM" id="SignalP"/>
    </source>
</evidence>
<evidence type="ECO:0000313" key="2">
    <source>
        <dbReference type="EMBL" id="MBB4043649.1"/>
    </source>
</evidence>
<feature type="chain" id="PRO_5032277079" description="Fimbrillin family protein" evidence="1">
    <location>
        <begin position="20"/>
        <end position="268"/>
    </location>
</feature>
<gene>
    <name evidence="2" type="ORF">GGR06_001431</name>
</gene>